<accession>A0A7W7JXM7</accession>
<organism evidence="1 2">
    <name type="scientific">Sphingomonas kyeonggiensis</name>
    <dbReference type="NCBI Taxonomy" id="1268553"/>
    <lineage>
        <taxon>Bacteria</taxon>
        <taxon>Pseudomonadati</taxon>
        <taxon>Pseudomonadota</taxon>
        <taxon>Alphaproteobacteria</taxon>
        <taxon>Sphingomonadales</taxon>
        <taxon>Sphingomonadaceae</taxon>
        <taxon>Sphingomonas</taxon>
    </lineage>
</organism>
<evidence type="ECO:0000313" key="1">
    <source>
        <dbReference type="EMBL" id="MBB4837262.1"/>
    </source>
</evidence>
<dbReference type="EMBL" id="JACHLN010000001">
    <property type="protein sequence ID" value="MBB4837262.1"/>
    <property type="molecule type" value="Genomic_DNA"/>
</dbReference>
<reference evidence="1 2" key="1">
    <citation type="submission" date="2020-08" db="EMBL/GenBank/DDBJ databases">
        <title>Functional genomics of gut bacteria from endangered species of beetles.</title>
        <authorList>
            <person name="Carlos-Shanley C."/>
        </authorList>
    </citation>
    <scope>NUCLEOTIDE SEQUENCE [LARGE SCALE GENOMIC DNA]</scope>
    <source>
        <strain evidence="1 2">S00224</strain>
    </source>
</reference>
<evidence type="ECO:0008006" key="3">
    <source>
        <dbReference type="Google" id="ProtNLM"/>
    </source>
</evidence>
<keyword evidence="2" id="KW-1185">Reference proteome</keyword>
<evidence type="ECO:0000313" key="2">
    <source>
        <dbReference type="Proteomes" id="UP000575241"/>
    </source>
</evidence>
<name>A0A7W7JXM7_9SPHN</name>
<protein>
    <recommendedName>
        <fullName evidence="3">Phosphohydrolase</fullName>
    </recommendedName>
</protein>
<dbReference type="AlphaFoldDB" id="A0A7W7JXM7"/>
<dbReference type="SUPFAM" id="SSF109604">
    <property type="entry name" value="HD-domain/PDEase-like"/>
    <property type="match status" value="1"/>
</dbReference>
<gene>
    <name evidence="1" type="ORF">HNP52_000313</name>
</gene>
<dbReference type="Proteomes" id="UP000575241">
    <property type="component" value="Unassembled WGS sequence"/>
</dbReference>
<dbReference type="Gene3D" id="1.10.3210.10">
    <property type="entry name" value="Hypothetical protein af1432"/>
    <property type="match status" value="1"/>
</dbReference>
<sequence length="197" mass="22152">MTDIRIKTAKGPTILLQSGHYFDLTDPAGSRFQLDDIAHGLANTCRFAGQCRRFYSVAEHCWHASYLVPDELRLAALMHDASEGFIGDVTRPLKSLLPAYKAIEGEIERVIAERFGLGESCSDPLVKRADMTMLAAEQRELMPGKAGEWACLAGIDAVPISFKFWDPMEAKERWLDRFSQLANIFPSRELEYWPEAA</sequence>
<proteinExistence type="predicted"/>
<comment type="caution">
    <text evidence="1">The sequence shown here is derived from an EMBL/GenBank/DDBJ whole genome shotgun (WGS) entry which is preliminary data.</text>
</comment>
<dbReference type="RefSeq" id="WP_184161519.1">
    <property type="nucleotide sequence ID" value="NZ_JACHLN010000001.1"/>
</dbReference>